<proteinExistence type="predicted"/>
<dbReference type="EMBL" id="UINC01029924">
    <property type="protein sequence ID" value="SVB13479.1"/>
    <property type="molecule type" value="Genomic_DNA"/>
</dbReference>
<gene>
    <name evidence="2" type="ORF">METZ01_LOCUS166333</name>
</gene>
<protein>
    <recommendedName>
        <fullName evidence="3">Prepilin-type N-terminal cleavage/methylation domain-containing protein</fullName>
    </recommendedName>
</protein>
<keyword evidence="1" id="KW-1133">Transmembrane helix</keyword>
<evidence type="ECO:0000313" key="2">
    <source>
        <dbReference type="EMBL" id="SVB13479.1"/>
    </source>
</evidence>
<keyword evidence="1" id="KW-0472">Membrane</keyword>
<keyword evidence="1" id="KW-0812">Transmembrane</keyword>
<sequence>MRSSQKGFTMIEMVLVIVAVGIIGSMAAAMLFQGSDIFVKETNRQGFVSEARSAFWRLMRDTQGQSSPADFILSDQNSLYVKNGKGDLKDFQTGSSGYFNFRMGTGSYNSLSNSLGYSQSNGFTFYDNSFNVISPSSGGLTEAQAKTVHLSKLDLTFVNDTDILSLSSFVYPHNFRFGSKMSYHD</sequence>
<dbReference type="InterPro" id="IPR012902">
    <property type="entry name" value="N_methyl_site"/>
</dbReference>
<name>A0A382BIM8_9ZZZZ</name>
<feature type="transmembrane region" description="Helical" evidence="1">
    <location>
        <begin position="12"/>
        <end position="32"/>
    </location>
</feature>
<accession>A0A382BIM8</accession>
<dbReference type="NCBIfam" id="TIGR02532">
    <property type="entry name" value="IV_pilin_GFxxxE"/>
    <property type="match status" value="1"/>
</dbReference>
<reference evidence="2" key="1">
    <citation type="submission" date="2018-05" db="EMBL/GenBank/DDBJ databases">
        <authorList>
            <person name="Lanie J.A."/>
            <person name="Ng W.-L."/>
            <person name="Kazmierczak K.M."/>
            <person name="Andrzejewski T.M."/>
            <person name="Davidsen T.M."/>
            <person name="Wayne K.J."/>
            <person name="Tettelin H."/>
            <person name="Glass J.I."/>
            <person name="Rusch D."/>
            <person name="Podicherti R."/>
            <person name="Tsui H.-C.T."/>
            <person name="Winkler M.E."/>
        </authorList>
    </citation>
    <scope>NUCLEOTIDE SEQUENCE</scope>
</reference>
<dbReference type="AlphaFoldDB" id="A0A382BIM8"/>
<dbReference type="Pfam" id="PF07963">
    <property type="entry name" value="N_methyl"/>
    <property type="match status" value="1"/>
</dbReference>
<evidence type="ECO:0000256" key="1">
    <source>
        <dbReference type="SAM" id="Phobius"/>
    </source>
</evidence>
<evidence type="ECO:0008006" key="3">
    <source>
        <dbReference type="Google" id="ProtNLM"/>
    </source>
</evidence>
<organism evidence="2">
    <name type="scientific">marine metagenome</name>
    <dbReference type="NCBI Taxonomy" id="408172"/>
    <lineage>
        <taxon>unclassified sequences</taxon>
        <taxon>metagenomes</taxon>
        <taxon>ecological metagenomes</taxon>
    </lineage>
</organism>